<dbReference type="EMBL" id="KV454014">
    <property type="protein sequence ID" value="ODV95146.1"/>
    <property type="molecule type" value="Genomic_DNA"/>
</dbReference>
<feature type="region of interest" description="Disordered" evidence="1">
    <location>
        <begin position="304"/>
        <end position="444"/>
    </location>
</feature>
<feature type="compositionally biased region" description="Low complexity" evidence="1">
    <location>
        <begin position="375"/>
        <end position="395"/>
    </location>
</feature>
<feature type="compositionally biased region" description="Gly residues" evidence="1">
    <location>
        <begin position="68"/>
        <end position="86"/>
    </location>
</feature>
<dbReference type="Proteomes" id="UP000094236">
    <property type="component" value="Unassembled WGS sequence"/>
</dbReference>
<feature type="compositionally biased region" description="Low complexity" evidence="1">
    <location>
        <begin position="868"/>
        <end position="883"/>
    </location>
</feature>
<feature type="compositionally biased region" description="Low complexity" evidence="1">
    <location>
        <begin position="316"/>
        <end position="363"/>
    </location>
</feature>
<accession>A0A1E4TTT1</accession>
<evidence type="ECO:0000313" key="2">
    <source>
        <dbReference type="EMBL" id="ODV95146.1"/>
    </source>
</evidence>
<feature type="compositionally biased region" description="Polar residues" evidence="1">
    <location>
        <begin position="640"/>
        <end position="655"/>
    </location>
</feature>
<keyword evidence="3" id="KW-1185">Reference proteome</keyword>
<feature type="compositionally biased region" description="Low complexity" evidence="1">
    <location>
        <begin position="531"/>
        <end position="546"/>
    </location>
</feature>
<sequence>MIQQQSGCDKSTTSGNGASAGDGAVSSIGKRTIKKFKSQSVNNFFKQDSGGTTNGGSGIGSGSNNNSGGNGNGSGNSSSGGFGNNGGNFVSSQVHIGDHGRGQGLGHGHNDTGAGTSAGTGSGNDGSNGGGAGIGGSNNSTSGFHYTGASKNLKLNFVNGKSNMQQQKSGIKTLSLSSGPKLKIIPSKKLIDNMDSNNFNGQNSLIDQENYWKKSRSNSPIRTSSKFETHINNNNNNNNGNGSGNSKLQNIIKEEPAVITKQVLTQTTEEIKKPLVTSRFNFANLSSTSGFNWADMEDDDDSFNEKIWNNSGNTASSSSSILAPPQLPGLQQQPQQQQLLPQQQPAAAAHSAPHSAPSTASLPVQASSPISPAMKSNETASSSASNINNFSKFNNHQSRNNWGAPTSPVLEFRRNTTSGFALNDNNNNNDNTNNNNNNNNNGNTFYGKQHQQQFDRNSAAVNSMPVDSRFSFEDPNSRYNGNEPTKQELYNPITGIFEAIRTVGDRNHNHNNNNNNNRSTRFPQHRSLDSSFTNDENFNDTTNNSELWKSNSVWNSRENSAHSGNNTLKPTPDHGNTTPWTSAFDMSNGNSSISDQSLTTAQSSPVITATTPNNFRGASRFFPSPQMETKNDFFIADRNANGSTNGLPKNRGSNVKKNHESLNDSTSKRNNDNSMIRRKLESKDSNHLITRSQFELPLEQNNNDNLEEYEISLPSMKYTRNITDSKETIYEFIKSQSQDSGILKKHPEGFSSTFYKRGVNNFMFVRELQSKVAINKIRGYDYAEFRINIPLKKSHISHNEDDEDHQTRRIKKSYIINIDVKELDGKQAVHKHNKPLTSTYRRNSSTSANSNNNIPANNTYIRPGYHVNSTTSKNGYYSNSSYKRAATTTANEE</sequence>
<evidence type="ECO:0000313" key="3">
    <source>
        <dbReference type="Proteomes" id="UP000094236"/>
    </source>
</evidence>
<feature type="region of interest" description="Disordered" evidence="1">
    <location>
        <begin position="1"/>
        <end position="28"/>
    </location>
</feature>
<feature type="region of interest" description="Disordered" evidence="1">
    <location>
        <begin position="637"/>
        <end position="684"/>
    </location>
</feature>
<feature type="compositionally biased region" description="Low complexity" evidence="1">
    <location>
        <begin position="837"/>
        <end position="861"/>
    </location>
</feature>
<evidence type="ECO:0000256" key="1">
    <source>
        <dbReference type="SAM" id="MobiDB-lite"/>
    </source>
</evidence>
<feature type="compositionally biased region" description="Gly residues" evidence="1">
    <location>
        <begin position="116"/>
        <end position="136"/>
    </location>
</feature>
<protein>
    <submittedName>
        <fullName evidence="2">Uncharacterized protein</fullName>
    </submittedName>
</protein>
<organism evidence="2 3">
    <name type="scientific">Pachysolen tannophilus NRRL Y-2460</name>
    <dbReference type="NCBI Taxonomy" id="669874"/>
    <lineage>
        <taxon>Eukaryota</taxon>
        <taxon>Fungi</taxon>
        <taxon>Dikarya</taxon>
        <taxon>Ascomycota</taxon>
        <taxon>Saccharomycotina</taxon>
        <taxon>Pichiomycetes</taxon>
        <taxon>Pachysolenaceae</taxon>
        <taxon>Pachysolen</taxon>
    </lineage>
</organism>
<feature type="compositionally biased region" description="Basic and acidic residues" evidence="1">
    <location>
        <begin position="657"/>
        <end position="671"/>
    </location>
</feature>
<feature type="region of interest" description="Disordered" evidence="1">
    <location>
        <begin position="43"/>
        <end position="136"/>
    </location>
</feature>
<feature type="compositionally biased region" description="Low complexity" evidence="1">
    <location>
        <begin position="423"/>
        <end position="444"/>
    </location>
</feature>
<name>A0A1E4TTT1_PACTA</name>
<dbReference type="AlphaFoldDB" id="A0A1E4TTT1"/>
<reference evidence="3" key="1">
    <citation type="submission" date="2016-05" db="EMBL/GenBank/DDBJ databases">
        <title>Comparative genomics of biotechnologically important yeasts.</title>
        <authorList>
            <consortium name="DOE Joint Genome Institute"/>
            <person name="Riley R."/>
            <person name="Haridas S."/>
            <person name="Wolfe K.H."/>
            <person name="Lopes M.R."/>
            <person name="Hittinger C.T."/>
            <person name="Goker M."/>
            <person name="Salamov A."/>
            <person name="Wisecaver J."/>
            <person name="Long T.M."/>
            <person name="Aerts A.L."/>
            <person name="Barry K."/>
            <person name="Choi C."/>
            <person name="Clum A."/>
            <person name="Coughlan A.Y."/>
            <person name="Deshpande S."/>
            <person name="Douglass A.P."/>
            <person name="Hanson S.J."/>
            <person name="Klenk H.-P."/>
            <person name="Labutti K."/>
            <person name="Lapidus A."/>
            <person name="Lindquist E."/>
            <person name="Lipzen A."/>
            <person name="Meier-Kolthoff J.P."/>
            <person name="Ohm R.A."/>
            <person name="Otillar R.P."/>
            <person name="Pangilinan J."/>
            <person name="Peng Y."/>
            <person name="Rokas A."/>
            <person name="Rosa C.A."/>
            <person name="Scheuner C."/>
            <person name="Sibirny A.A."/>
            <person name="Slot J.C."/>
            <person name="Stielow J.B."/>
            <person name="Sun H."/>
            <person name="Kurtzman C.P."/>
            <person name="Blackwell M."/>
            <person name="Grigoriev I.V."/>
            <person name="Jeffries T.W."/>
        </authorList>
    </citation>
    <scope>NUCLEOTIDE SEQUENCE [LARGE SCALE GENOMIC DNA]</scope>
    <source>
        <strain evidence="3">NRRL Y-2460</strain>
    </source>
</reference>
<gene>
    <name evidence="2" type="ORF">PACTADRAFT_49893</name>
</gene>
<proteinExistence type="predicted"/>
<feature type="compositionally biased region" description="Gly residues" evidence="1">
    <location>
        <begin position="52"/>
        <end position="61"/>
    </location>
</feature>
<dbReference type="OrthoDB" id="4096847at2759"/>
<dbReference type="STRING" id="669874.A0A1E4TTT1"/>
<feature type="region of interest" description="Disordered" evidence="1">
    <location>
        <begin position="827"/>
        <end position="893"/>
    </location>
</feature>
<feature type="compositionally biased region" description="Polar residues" evidence="1">
    <location>
        <begin position="547"/>
        <end position="616"/>
    </location>
</feature>
<feature type="compositionally biased region" description="Polar residues" evidence="1">
    <location>
        <begin position="1"/>
        <end position="17"/>
    </location>
</feature>
<feature type="region of interest" description="Disordered" evidence="1">
    <location>
        <begin position="505"/>
        <end position="624"/>
    </location>
</feature>